<keyword evidence="2" id="KW-1185">Reference proteome</keyword>
<evidence type="ECO:0000313" key="2">
    <source>
        <dbReference type="Proteomes" id="UP000600918"/>
    </source>
</evidence>
<comment type="caution">
    <text evidence="1">The sequence shown here is derived from an EMBL/GenBank/DDBJ whole genome shotgun (WGS) entry which is preliminary data.</text>
</comment>
<name>A0A834NJY1_VESPE</name>
<dbReference type="Proteomes" id="UP000600918">
    <property type="component" value="Unassembled WGS sequence"/>
</dbReference>
<evidence type="ECO:0000313" key="1">
    <source>
        <dbReference type="EMBL" id="KAF7410599.1"/>
    </source>
</evidence>
<gene>
    <name evidence="1" type="ORF">H0235_013206</name>
</gene>
<dbReference type="AlphaFoldDB" id="A0A834NJY1"/>
<organism evidence="1 2">
    <name type="scientific">Vespula pensylvanica</name>
    <name type="common">Western yellow jacket</name>
    <name type="synonym">Wasp</name>
    <dbReference type="NCBI Taxonomy" id="30213"/>
    <lineage>
        <taxon>Eukaryota</taxon>
        <taxon>Metazoa</taxon>
        <taxon>Ecdysozoa</taxon>
        <taxon>Arthropoda</taxon>
        <taxon>Hexapoda</taxon>
        <taxon>Insecta</taxon>
        <taxon>Pterygota</taxon>
        <taxon>Neoptera</taxon>
        <taxon>Endopterygota</taxon>
        <taxon>Hymenoptera</taxon>
        <taxon>Apocrita</taxon>
        <taxon>Aculeata</taxon>
        <taxon>Vespoidea</taxon>
        <taxon>Vespidae</taxon>
        <taxon>Vespinae</taxon>
        <taxon>Vespula</taxon>
    </lineage>
</organism>
<proteinExistence type="predicted"/>
<dbReference type="EMBL" id="JACSDY010000013">
    <property type="protein sequence ID" value="KAF7410599.1"/>
    <property type="molecule type" value="Genomic_DNA"/>
</dbReference>
<accession>A0A834NJY1</accession>
<reference evidence="1" key="1">
    <citation type="journal article" date="2020" name="G3 (Bethesda)">
        <title>High-Quality Assemblies for Three Invasive Social Wasps from the &lt;i&gt;Vespula&lt;/i&gt; Genus.</title>
        <authorList>
            <person name="Harrop T.W.R."/>
            <person name="Guhlin J."/>
            <person name="McLaughlin G.M."/>
            <person name="Permina E."/>
            <person name="Stockwell P."/>
            <person name="Gilligan J."/>
            <person name="Le Lec M.F."/>
            <person name="Gruber M.A.M."/>
            <person name="Quinn O."/>
            <person name="Lovegrove M."/>
            <person name="Duncan E.J."/>
            <person name="Remnant E.J."/>
            <person name="Van Eeckhoven J."/>
            <person name="Graham B."/>
            <person name="Knapp R.A."/>
            <person name="Langford K.W."/>
            <person name="Kronenberg Z."/>
            <person name="Press M.O."/>
            <person name="Eacker S.M."/>
            <person name="Wilson-Rankin E.E."/>
            <person name="Purcell J."/>
            <person name="Lester P.J."/>
            <person name="Dearden P.K."/>
        </authorList>
    </citation>
    <scope>NUCLEOTIDE SEQUENCE</scope>
    <source>
        <strain evidence="1">Volc-1</strain>
    </source>
</reference>
<protein>
    <submittedName>
        <fullName evidence="1">Uncharacterized protein</fullName>
    </submittedName>
</protein>
<sequence>MNETEESGKVRRKKKNAVLTFAATVWPTEDGALLYCAKGSKQLSYIVFGLLFAQHSHEQLSVCGSLAECRKRQREDLAANTENDKVTRLHQHPPS</sequence>